<dbReference type="EMBL" id="BQNB010020660">
    <property type="protein sequence ID" value="GJT98279.1"/>
    <property type="molecule type" value="Genomic_DNA"/>
</dbReference>
<keyword evidence="3" id="KW-1185">Reference proteome</keyword>
<sequence>MTGSDDKIPTPPPSPKSSSDKLIPFGVTSITNNVPVKLDLEKMNYNSWSSFFKIHLGSIGLKDHIESDTVSSSDKEWSRLNDLVKVWILGTCCESLQDFSLNRSNDAMTLPAESDITISRNEAILNPADRIEASENG</sequence>
<feature type="region of interest" description="Disordered" evidence="1">
    <location>
        <begin position="1"/>
        <end position="22"/>
    </location>
</feature>
<name>A0ABQ5IF37_9ASTR</name>
<evidence type="ECO:0008006" key="4">
    <source>
        <dbReference type="Google" id="ProtNLM"/>
    </source>
</evidence>
<reference evidence="2" key="2">
    <citation type="submission" date="2022-01" db="EMBL/GenBank/DDBJ databases">
        <authorList>
            <person name="Yamashiro T."/>
            <person name="Shiraishi A."/>
            <person name="Satake H."/>
            <person name="Nakayama K."/>
        </authorList>
    </citation>
    <scope>NUCLEOTIDE SEQUENCE</scope>
</reference>
<comment type="caution">
    <text evidence="2">The sequence shown here is derived from an EMBL/GenBank/DDBJ whole genome shotgun (WGS) entry which is preliminary data.</text>
</comment>
<protein>
    <recommendedName>
        <fullName evidence="4">Retrotransposon Copia-like N-terminal domain-containing protein</fullName>
    </recommendedName>
</protein>
<accession>A0ABQ5IF37</accession>
<gene>
    <name evidence="2" type="ORF">Tco_1093797</name>
</gene>
<organism evidence="2 3">
    <name type="scientific">Tanacetum coccineum</name>
    <dbReference type="NCBI Taxonomy" id="301880"/>
    <lineage>
        <taxon>Eukaryota</taxon>
        <taxon>Viridiplantae</taxon>
        <taxon>Streptophyta</taxon>
        <taxon>Embryophyta</taxon>
        <taxon>Tracheophyta</taxon>
        <taxon>Spermatophyta</taxon>
        <taxon>Magnoliopsida</taxon>
        <taxon>eudicotyledons</taxon>
        <taxon>Gunneridae</taxon>
        <taxon>Pentapetalae</taxon>
        <taxon>asterids</taxon>
        <taxon>campanulids</taxon>
        <taxon>Asterales</taxon>
        <taxon>Asteraceae</taxon>
        <taxon>Asteroideae</taxon>
        <taxon>Anthemideae</taxon>
        <taxon>Anthemidinae</taxon>
        <taxon>Tanacetum</taxon>
    </lineage>
</organism>
<evidence type="ECO:0000313" key="2">
    <source>
        <dbReference type="EMBL" id="GJT98279.1"/>
    </source>
</evidence>
<evidence type="ECO:0000313" key="3">
    <source>
        <dbReference type="Proteomes" id="UP001151760"/>
    </source>
</evidence>
<proteinExistence type="predicted"/>
<evidence type="ECO:0000256" key="1">
    <source>
        <dbReference type="SAM" id="MobiDB-lite"/>
    </source>
</evidence>
<reference evidence="2" key="1">
    <citation type="journal article" date="2022" name="Int. J. Mol. Sci.">
        <title>Draft Genome of Tanacetum Coccineum: Genomic Comparison of Closely Related Tanacetum-Family Plants.</title>
        <authorList>
            <person name="Yamashiro T."/>
            <person name="Shiraishi A."/>
            <person name="Nakayama K."/>
            <person name="Satake H."/>
        </authorList>
    </citation>
    <scope>NUCLEOTIDE SEQUENCE</scope>
</reference>
<dbReference type="Proteomes" id="UP001151760">
    <property type="component" value="Unassembled WGS sequence"/>
</dbReference>